<reference evidence="8" key="1">
    <citation type="journal article" date="2019" name="Int. J. Syst. Evol. Microbiol.">
        <title>The Global Catalogue of Microorganisms (GCM) 10K type strain sequencing project: providing services to taxonomists for standard genome sequencing and annotation.</title>
        <authorList>
            <consortium name="The Broad Institute Genomics Platform"/>
            <consortium name="The Broad Institute Genome Sequencing Center for Infectious Disease"/>
            <person name="Wu L."/>
            <person name="Ma J."/>
        </authorList>
    </citation>
    <scope>NUCLEOTIDE SEQUENCE [LARGE SCALE GENOMIC DNA]</scope>
    <source>
        <strain evidence="8">CGMCC 4.7152</strain>
    </source>
</reference>
<keyword evidence="3" id="KW-0378">Hydrolase</keyword>
<proteinExistence type="inferred from homology"/>
<dbReference type="PROSITE" id="PS51935">
    <property type="entry name" value="NLPC_P60"/>
    <property type="match status" value="1"/>
</dbReference>
<protein>
    <submittedName>
        <fullName evidence="7">C40 family peptidase</fullName>
    </submittedName>
</protein>
<dbReference type="Gene3D" id="3.90.1720.10">
    <property type="entry name" value="endopeptidase domain like (from Nostoc punctiforme)"/>
    <property type="match status" value="1"/>
</dbReference>
<keyword evidence="4" id="KW-0788">Thiol protease</keyword>
<comment type="similarity">
    <text evidence="1">Belongs to the peptidase C40 family.</text>
</comment>
<evidence type="ECO:0000256" key="2">
    <source>
        <dbReference type="ARBA" id="ARBA00022670"/>
    </source>
</evidence>
<evidence type="ECO:0000259" key="6">
    <source>
        <dbReference type="PROSITE" id="PS51935"/>
    </source>
</evidence>
<keyword evidence="8" id="KW-1185">Reference proteome</keyword>
<feature type="region of interest" description="Disordered" evidence="5">
    <location>
        <begin position="59"/>
        <end position="146"/>
    </location>
</feature>
<dbReference type="SUPFAM" id="SSF54001">
    <property type="entry name" value="Cysteine proteinases"/>
    <property type="match status" value="1"/>
</dbReference>
<keyword evidence="2" id="KW-0645">Protease</keyword>
<dbReference type="RefSeq" id="WP_380112616.1">
    <property type="nucleotide sequence ID" value="NZ_JBHSIU010000004.1"/>
</dbReference>
<dbReference type="Proteomes" id="UP001595912">
    <property type="component" value="Unassembled WGS sequence"/>
</dbReference>
<name>A0ABV9VJ49_9ACTN</name>
<dbReference type="EMBL" id="JBHSIU010000004">
    <property type="protein sequence ID" value="MFC4996411.1"/>
    <property type="molecule type" value="Genomic_DNA"/>
</dbReference>
<dbReference type="PANTHER" id="PTHR47359">
    <property type="entry name" value="PEPTIDOGLYCAN DL-ENDOPEPTIDASE CWLO"/>
    <property type="match status" value="1"/>
</dbReference>
<accession>A0ABV9VJ49</accession>
<evidence type="ECO:0000256" key="5">
    <source>
        <dbReference type="SAM" id="MobiDB-lite"/>
    </source>
</evidence>
<sequence length="270" mass="27339">MEHETTGHRARVSTTAPPAGVHSLAYYRGTMVDERAELREIRAASRDAMRARIALAGAANQPGGTAPPAGANQVEGAGTTSATAAGAAAARTGKRARPAPKADRARPATTRTGPGRQRTSTARATPPRKAARATPRTAAPRIPTPRFTAPAGGNGGGFADGGGGVVGFALAQVGKGYGYGSVGPDRFDCSGLVAAAYRRVGISLPHQTGALAAVGRSVGRGELRPGDLVFPAAGHVGIYIGGGRMVHASTERGGVKISPIYAFSFARRVA</sequence>
<comment type="caution">
    <text evidence="7">The sequence shown here is derived from an EMBL/GenBank/DDBJ whole genome shotgun (WGS) entry which is preliminary data.</text>
</comment>
<evidence type="ECO:0000256" key="3">
    <source>
        <dbReference type="ARBA" id="ARBA00022801"/>
    </source>
</evidence>
<feature type="compositionally biased region" description="Low complexity" evidence="5">
    <location>
        <begin position="76"/>
        <end position="91"/>
    </location>
</feature>
<evidence type="ECO:0000256" key="4">
    <source>
        <dbReference type="ARBA" id="ARBA00022807"/>
    </source>
</evidence>
<dbReference type="Pfam" id="PF00877">
    <property type="entry name" value="NLPC_P60"/>
    <property type="match status" value="1"/>
</dbReference>
<dbReference type="InterPro" id="IPR038765">
    <property type="entry name" value="Papain-like_cys_pep_sf"/>
</dbReference>
<evidence type="ECO:0000256" key="1">
    <source>
        <dbReference type="ARBA" id="ARBA00007074"/>
    </source>
</evidence>
<dbReference type="InterPro" id="IPR000064">
    <property type="entry name" value="NLP_P60_dom"/>
</dbReference>
<evidence type="ECO:0000313" key="8">
    <source>
        <dbReference type="Proteomes" id="UP001595912"/>
    </source>
</evidence>
<dbReference type="PANTHER" id="PTHR47359:SF3">
    <property type="entry name" value="NLP_P60 DOMAIN-CONTAINING PROTEIN-RELATED"/>
    <property type="match status" value="1"/>
</dbReference>
<gene>
    <name evidence="7" type="ORF">ACFPIJ_01065</name>
</gene>
<evidence type="ECO:0000313" key="7">
    <source>
        <dbReference type="EMBL" id="MFC4996411.1"/>
    </source>
</evidence>
<dbReference type="InterPro" id="IPR051794">
    <property type="entry name" value="PG_Endopeptidase_C40"/>
</dbReference>
<organism evidence="7 8">
    <name type="scientific">Dactylosporangium cerinum</name>
    <dbReference type="NCBI Taxonomy" id="1434730"/>
    <lineage>
        <taxon>Bacteria</taxon>
        <taxon>Bacillati</taxon>
        <taxon>Actinomycetota</taxon>
        <taxon>Actinomycetes</taxon>
        <taxon>Micromonosporales</taxon>
        <taxon>Micromonosporaceae</taxon>
        <taxon>Dactylosporangium</taxon>
    </lineage>
</organism>
<feature type="domain" description="NlpC/P60" evidence="6">
    <location>
        <begin position="159"/>
        <end position="270"/>
    </location>
</feature>
<feature type="compositionally biased region" description="Low complexity" evidence="5">
    <location>
        <begin position="107"/>
        <end position="146"/>
    </location>
</feature>